<evidence type="ECO:0000256" key="3">
    <source>
        <dbReference type="ARBA" id="ARBA00022898"/>
    </source>
</evidence>
<evidence type="ECO:0000256" key="1">
    <source>
        <dbReference type="ARBA" id="ARBA00001933"/>
    </source>
</evidence>
<evidence type="ECO:0000313" key="4">
    <source>
        <dbReference type="EMBL" id="KAF2539856.1"/>
    </source>
</evidence>
<reference evidence="4" key="1">
    <citation type="submission" date="2019-12" db="EMBL/GenBank/DDBJ databases">
        <title>Genome sequencing and annotation of Brassica cretica.</title>
        <authorList>
            <person name="Studholme D.J."/>
            <person name="Sarris P.F."/>
        </authorList>
    </citation>
    <scope>NUCLEOTIDE SEQUENCE</scope>
    <source>
        <strain evidence="4">PFS-001/15</strain>
        <tissue evidence="4">Leaf</tissue>
    </source>
</reference>
<accession>A0A8S9G5P8</accession>
<comment type="caution">
    <text evidence="4">The sequence shown here is derived from an EMBL/GenBank/DDBJ whole genome shotgun (WGS) entry which is preliminary data.</text>
</comment>
<dbReference type="Gene3D" id="3.30.470.10">
    <property type="match status" value="1"/>
</dbReference>
<dbReference type="InterPro" id="IPR043131">
    <property type="entry name" value="BCAT-like_N"/>
</dbReference>
<sequence>MASSVQPSSSPLRTSKGDDKYVNVKWEELGFSLIPTDCMYVAKCRQGESFTEGKIVPYGDISISPCSPILNYGQFVIYASPVGDYHKGSTGLNLKVDHKHHRAHSGGTGGVKSCTNYSHMKPLQFLRKKPMKRFQKKKRYAESA</sequence>
<dbReference type="AlphaFoldDB" id="A0A8S9G5P8"/>
<dbReference type="PANTHER" id="PTHR42825">
    <property type="entry name" value="AMINO ACID AMINOTRANSFERASE"/>
    <property type="match status" value="1"/>
</dbReference>
<dbReference type="SUPFAM" id="SSF56752">
    <property type="entry name" value="D-aminoacid aminotransferase-like PLP-dependent enzymes"/>
    <property type="match status" value="1"/>
</dbReference>
<dbReference type="GO" id="GO:0009081">
    <property type="term" value="P:branched-chain amino acid metabolic process"/>
    <property type="evidence" value="ECO:0007669"/>
    <property type="project" value="InterPro"/>
</dbReference>
<evidence type="ECO:0000313" key="5">
    <source>
        <dbReference type="Proteomes" id="UP000712281"/>
    </source>
</evidence>
<proteinExistence type="inferred from homology"/>
<keyword evidence="3" id="KW-0663">Pyridoxal phosphate</keyword>
<comment type="similarity">
    <text evidence="2">Belongs to the class-IV pyridoxal-phosphate-dependent aminotransferase family.</text>
</comment>
<comment type="cofactor">
    <cofactor evidence="1">
        <name>pyridoxal 5'-phosphate</name>
        <dbReference type="ChEBI" id="CHEBI:597326"/>
    </cofactor>
</comment>
<dbReference type="EMBL" id="QGKW02002228">
    <property type="protein sequence ID" value="KAF2539856.1"/>
    <property type="molecule type" value="Genomic_DNA"/>
</dbReference>
<dbReference type="InterPro" id="IPR005786">
    <property type="entry name" value="B_amino_transII"/>
</dbReference>
<dbReference type="InterPro" id="IPR036038">
    <property type="entry name" value="Aminotransferase-like"/>
</dbReference>
<dbReference type="PANTHER" id="PTHR42825:SF11">
    <property type="entry name" value="BRANCHED-CHAIN-AMINO-ACID AMINOTRANSFERASE 6"/>
    <property type="match status" value="1"/>
</dbReference>
<evidence type="ECO:0000256" key="2">
    <source>
        <dbReference type="ARBA" id="ARBA00009320"/>
    </source>
</evidence>
<organism evidence="4 5">
    <name type="scientific">Brassica cretica</name>
    <name type="common">Mustard</name>
    <dbReference type="NCBI Taxonomy" id="69181"/>
    <lineage>
        <taxon>Eukaryota</taxon>
        <taxon>Viridiplantae</taxon>
        <taxon>Streptophyta</taxon>
        <taxon>Embryophyta</taxon>
        <taxon>Tracheophyta</taxon>
        <taxon>Spermatophyta</taxon>
        <taxon>Magnoliopsida</taxon>
        <taxon>eudicotyledons</taxon>
        <taxon>Gunneridae</taxon>
        <taxon>Pentapetalae</taxon>
        <taxon>rosids</taxon>
        <taxon>malvids</taxon>
        <taxon>Brassicales</taxon>
        <taxon>Brassicaceae</taxon>
        <taxon>Brassiceae</taxon>
        <taxon>Brassica</taxon>
    </lineage>
</organism>
<dbReference type="Proteomes" id="UP000712281">
    <property type="component" value="Unassembled WGS sequence"/>
</dbReference>
<name>A0A8S9G5P8_BRACR</name>
<gene>
    <name evidence="4" type="ORF">F2Q68_00020153</name>
</gene>
<dbReference type="GO" id="GO:0004084">
    <property type="term" value="F:branched-chain-amino-acid transaminase activity"/>
    <property type="evidence" value="ECO:0007669"/>
    <property type="project" value="InterPro"/>
</dbReference>
<protein>
    <submittedName>
        <fullName evidence="4">Uncharacterized protein</fullName>
    </submittedName>
</protein>